<dbReference type="InterPro" id="IPR054542">
    <property type="entry name" value="Cys_met_metab_PP"/>
</dbReference>
<gene>
    <name evidence="9" type="primary">metC</name>
    <name evidence="9" type="ORF">ACFONA_14950</name>
</gene>
<evidence type="ECO:0000256" key="6">
    <source>
        <dbReference type="ARBA" id="ARBA00047517"/>
    </source>
</evidence>
<evidence type="ECO:0000256" key="1">
    <source>
        <dbReference type="ARBA" id="ARBA00001933"/>
    </source>
</evidence>
<name>A0ABV7SXT6_9SPHN</name>
<comment type="catalytic activity">
    <reaction evidence="6">
        <text>L,L-cystathionine + H2O = L-homocysteine + pyruvate + NH4(+)</text>
        <dbReference type="Rhea" id="RHEA:13965"/>
        <dbReference type="ChEBI" id="CHEBI:15361"/>
        <dbReference type="ChEBI" id="CHEBI:15377"/>
        <dbReference type="ChEBI" id="CHEBI:28938"/>
        <dbReference type="ChEBI" id="CHEBI:58161"/>
        <dbReference type="ChEBI" id="CHEBI:58199"/>
    </reaction>
</comment>
<protein>
    <submittedName>
        <fullName evidence="9">Cystathionine beta-lyase</fullName>
        <ecNumber evidence="9">4.4.1.13</ecNumber>
    </submittedName>
</protein>
<dbReference type="PROSITE" id="PS00868">
    <property type="entry name" value="CYS_MET_METAB_PP"/>
    <property type="match status" value="1"/>
</dbReference>
<evidence type="ECO:0000313" key="10">
    <source>
        <dbReference type="Proteomes" id="UP001595713"/>
    </source>
</evidence>
<comment type="pathway">
    <text evidence="5">Amino-acid biosynthesis; L-methionine biosynthesis via de novo pathway; L-homocysteine from L-cystathionine: step 1/1.</text>
</comment>
<dbReference type="EMBL" id="JBHRXP010000007">
    <property type="protein sequence ID" value="MFC3581468.1"/>
    <property type="molecule type" value="Genomic_DNA"/>
</dbReference>
<keyword evidence="4 9" id="KW-0456">Lyase</keyword>
<keyword evidence="10" id="KW-1185">Reference proteome</keyword>
<dbReference type="Gene3D" id="3.90.1150.10">
    <property type="entry name" value="Aspartate Aminotransferase, domain 1"/>
    <property type="match status" value="1"/>
</dbReference>
<evidence type="ECO:0000256" key="8">
    <source>
        <dbReference type="RuleBase" id="RU362118"/>
    </source>
</evidence>
<proteinExistence type="inferred from homology"/>
<reference evidence="10" key="1">
    <citation type="journal article" date="2019" name="Int. J. Syst. Evol. Microbiol.">
        <title>The Global Catalogue of Microorganisms (GCM) 10K type strain sequencing project: providing services to taxonomists for standard genome sequencing and annotation.</title>
        <authorList>
            <consortium name="The Broad Institute Genomics Platform"/>
            <consortium name="The Broad Institute Genome Sequencing Center for Infectious Disease"/>
            <person name="Wu L."/>
            <person name="Ma J."/>
        </authorList>
    </citation>
    <scope>NUCLEOTIDE SEQUENCE [LARGE SCALE GENOMIC DNA]</scope>
    <source>
        <strain evidence="10">KCTC 42739</strain>
    </source>
</reference>
<dbReference type="InterPro" id="IPR000277">
    <property type="entry name" value="Cys/Met-Metab_PyrdxlP-dep_enz"/>
</dbReference>
<evidence type="ECO:0000256" key="3">
    <source>
        <dbReference type="ARBA" id="ARBA00022898"/>
    </source>
</evidence>
<dbReference type="Pfam" id="PF01053">
    <property type="entry name" value="Cys_Met_Meta_PP"/>
    <property type="match status" value="1"/>
</dbReference>
<evidence type="ECO:0000256" key="5">
    <source>
        <dbReference type="ARBA" id="ARBA00046315"/>
    </source>
</evidence>
<comment type="caution">
    <text evidence="9">The sequence shown here is derived from an EMBL/GenBank/DDBJ whole genome shotgun (WGS) entry which is preliminary data.</text>
</comment>
<evidence type="ECO:0000256" key="2">
    <source>
        <dbReference type="ARBA" id="ARBA00009077"/>
    </source>
</evidence>
<comment type="cofactor">
    <cofactor evidence="1 8">
        <name>pyridoxal 5'-phosphate</name>
        <dbReference type="ChEBI" id="CHEBI:597326"/>
    </cofactor>
</comment>
<accession>A0ABV7SXT6</accession>
<dbReference type="InterPro" id="IPR015421">
    <property type="entry name" value="PyrdxlP-dep_Trfase_major"/>
</dbReference>
<dbReference type="PANTHER" id="PTHR43500">
    <property type="entry name" value="CYSTATHIONINE BETA-LYASE-RELATED"/>
    <property type="match status" value="1"/>
</dbReference>
<evidence type="ECO:0000313" key="9">
    <source>
        <dbReference type="EMBL" id="MFC3581468.1"/>
    </source>
</evidence>
<dbReference type="SUPFAM" id="SSF53383">
    <property type="entry name" value="PLP-dependent transferases"/>
    <property type="match status" value="1"/>
</dbReference>
<dbReference type="InterPro" id="IPR006233">
    <property type="entry name" value="Cys_b_lyase_bac"/>
</dbReference>
<sequence length="389" mass="40859">MIHGGQAAGPASRTPAPSIQRGSTVLLADSKQFSAATTPTYGRGGLATQDALRTALCVLEHAEDVQLYPSGLAALTGAIQALTGAGDEVLAVDTIYNPTRRFLVGTMARFGVTTRYFPPTASADEIASMITPATRLIVLESPGSLTLDMQDVPSIAAMARAHGVMTLIDNTYAAGVLFKPLDHHVDVSVQSLTKYVCGHSDVFMGMAAARGPAAAALATSAHEIGWAVSPDDAYLALRGLRTLHARLALHGAAMLTVAAWLAQQPEVIDLLCPALPGDPGHALWSRDFSGACGLLSFTLDGDGRAVDALLDTLELFGLGYSWGGFESLVIPCDAQLAKRAHMVRRSGPMLRLHVGLEHPQDLIADLRRGLDAFAATASLSEQKQEMTAA</sequence>
<comment type="catalytic activity">
    <reaction evidence="7">
        <text>an S-substituted L-cysteine + H2O = a thiol + pyruvate + NH4(+)</text>
        <dbReference type="Rhea" id="RHEA:18121"/>
        <dbReference type="ChEBI" id="CHEBI:15361"/>
        <dbReference type="ChEBI" id="CHEBI:15377"/>
        <dbReference type="ChEBI" id="CHEBI:28938"/>
        <dbReference type="ChEBI" id="CHEBI:29256"/>
        <dbReference type="ChEBI" id="CHEBI:58717"/>
        <dbReference type="EC" id="4.4.1.13"/>
    </reaction>
</comment>
<evidence type="ECO:0000256" key="4">
    <source>
        <dbReference type="ARBA" id="ARBA00023239"/>
    </source>
</evidence>
<comment type="similarity">
    <text evidence="2 8">Belongs to the trans-sulfuration enzymes family.</text>
</comment>
<dbReference type="EC" id="4.4.1.13" evidence="9"/>
<dbReference type="Proteomes" id="UP001595713">
    <property type="component" value="Unassembled WGS sequence"/>
</dbReference>
<organism evidence="9 10">
    <name type="scientific">Sphingomonas hylomeconis</name>
    <dbReference type="NCBI Taxonomy" id="1395958"/>
    <lineage>
        <taxon>Bacteria</taxon>
        <taxon>Pseudomonadati</taxon>
        <taxon>Pseudomonadota</taxon>
        <taxon>Alphaproteobacteria</taxon>
        <taxon>Sphingomonadales</taxon>
        <taxon>Sphingomonadaceae</taxon>
        <taxon>Sphingomonas</taxon>
    </lineage>
</organism>
<dbReference type="InterPro" id="IPR015422">
    <property type="entry name" value="PyrdxlP-dep_Trfase_small"/>
</dbReference>
<dbReference type="PIRSF" id="PIRSF001434">
    <property type="entry name" value="CGS"/>
    <property type="match status" value="1"/>
</dbReference>
<keyword evidence="3 8" id="KW-0663">Pyridoxal phosphate</keyword>
<dbReference type="GO" id="GO:0047804">
    <property type="term" value="F:cysteine-S-conjugate beta-lyase activity"/>
    <property type="evidence" value="ECO:0007669"/>
    <property type="project" value="UniProtKB-EC"/>
</dbReference>
<dbReference type="NCBIfam" id="TIGR01324">
    <property type="entry name" value="cysta_beta_ly_B"/>
    <property type="match status" value="1"/>
</dbReference>
<dbReference type="PANTHER" id="PTHR43500:SF1">
    <property type="entry name" value="CYSTATHIONINE BETA-LYASE-RELATED"/>
    <property type="match status" value="1"/>
</dbReference>
<evidence type="ECO:0000256" key="7">
    <source>
        <dbReference type="ARBA" id="ARBA00047625"/>
    </source>
</evidence>
<dbReference type="Gene3D" id="3.40.640.10">
    <property type="entry name" value="Type I PLP-dependent aspartate aminotransferase-like (Major domain)"/>
    <property type="match status" value="1"/>
</dbReference>
<dbReference type="InterPro" id="IPR015424">
    <property type="entry name" value="PyrdxlP-dep_Trfase"/>
</dbReference>